<keyword evidence="2" id="KW-1185">Reference proteome</keyword>
<name>A0AA38HRA5_9CUCU</name>
<dbReference type="Proteomes" id="UP001168821">
    <property type="component" value="Unassembled WGS sequence"/>
</dbReference>
<accession>A0AA38HRA5</accession>
<sequence>MAFAEKDAILKRMANRFSNNLRGVYARFGRRTRAGCTDGLKRMVNRIGVRRTKVVALFGWNWVMDVERIGWMAHGAMQRSRAGKWVIMGEG</sequence>
<proteinExistence type="predicted"/>
<dbReference type="EMBL" id="JALNTZ010000008">
    <property type="protein sequence ID" value="KAJ3642199.1"/>
    <property type="molecule type" value="Genomic_DNA"/>
</dbReference>
<evidence type="ECO:0000313" key="2">
    <source>
        <dbReference type="Proteomes" id="UP001168821"/>
    </source>
</evidence>
<organism evidence="1 2">
    <name type="scientific">Zophobas morio</name>
    <dbReference type="NCBI Taxonomy" id="2755281"/>
    <lineage>
        <taxon>Eukaryota</taxon>
        <taxon>Metazoa</taxon>
        <taxon>Ecdysozoa</taxon>
        <taxon>Arthropoda</taxon>
        <taxon>Hexapoda</taxon>
        <taxon>Insecta</taxon>
        <taxon>Pterygota</taxon>
        <taxon>Neoptera</taxon>
        <taxon>Endopterygota</taxon>
        <taxon>Coleoptera</taxon>
        <taxon>Polyphaga</taxon>
        <taxon>Cucujiformia</taxon>
        <taxon>Tenebrionidae</taxon>
        <taxon>Zophobas</taxon>
    </lineage>
</organism>
<dbReference type="AlphaFoldDB" id="A0AA38HRA5"/>
<evidence type="ECO:0000313" key="1">
    <source>
        <dbReference type="EMBL" id="KAJ3642199.1"/>
    </source>
</evidence>
<gene>
    <name evidence="1" type="ORF">Zmor_025004</name>
</gene>
<protein>
    <submittedName>
        <fullName evidence="1">Uncharacterized protein</fullName>
    </submittedName>
</protein>
<reference evidence="1" key="1">
    <citation type="journal article" date="2023" name="G3 (Bethesda)">
        <title>Whole genome assemblies of Zophobas morio and Tenebrio molitor.</title>
        <authorList>
            <person name="Kaur S."/>
            <person name="Stinson S.A."/>
            <person name="diCenzo G.C."/>
        </authorList>
    </citation>
    <scope>NUCLEOTIDE SEQUENCE</scope>
    <source>
        <strain evidence="1">QUZm001</strain>
    </source>
</reference>
<comment type="caution">
    <text evidence="1">The sequence shown here is derived from an EMBL/GenBank/DDBJ whole genome shotgun (WGS) entry which is preliminary data.</text>
</comment>